<reference evidence="3 4" key="1">
    <citation type="submission" date="2018-06" db="EMBL/GenBank/DDBJ databases">
        <title>Genomic Encyclopedia of Archaeal and Bacterial Type Strains, Phase II (KMG-II): from individual species to whole genera.</title>
        <authorList>
            <person name="Goeker M."/>
        </authorList>
    </citation>
    <scope>NUCLEOTIDE SEQUENCE [LARGE SCALE GENOMIC DNA]</scope>
    <source>
        <strain evidence="3 4">DSM 24525</strain>
    </source>
</reference>
<comment type="caution">
    <text evidence="3">The sequence shown here is derived from an EMBL/GenBank/DDBJ whole genome shotgun (WGS) entry which is preliminary data.</text>
</comment>
<dbReference type="Proteomes" id="UP000249688">
    <property type="component" value="Unassembled WGS sequence"/>
</dbReference>
<keyword evidence="2" id="KW-1277">Toxin-antitoxin system</keyword>
<evidence type="ECO:0000256" key="1">
    <source>
        <dbReference type="ARBA" id="ARBA00006226"/>
    </source>
</evidence>
<evidence type="ECO:0000313" key="3">
    <source>
        <dbReference type="EMBL" id="PZW48302.1"/>
    </source>
</evidence>
<gene>
    <name evidence="3" type="ORF">C8P66_10549</name>
</gene>
<dbReference type="InterPro" id="IPR035093">
    <property type="entry name" value="RelE/ParE_toxin_dom_sf"/>
</dbReference>
<dbReference type="InterPro" id="IPR007712">
    <property type="entry name" value="RelE/ParE_toxin"/>
</dbReference>
<keyword evidence="4" id="KW-1185">Reference proteome</keyword>
<dbReference type="OrthoDB" id="5457915at2"/>
<dbReference type="AlphaFoldDB" id="A0A2W7JA34"/>
<organism evidence="3 4">
    <name type="scientific">Humitalea rosea</name>
    <dbReference type="NCBI Taxonomy" id="990373"/>
    <lineage>
        <taxon>Bacteria</taxon>
        <taxon>Pseudomonadati</taxon>
        <taxon>Pseudomonadota</taxon>
        <taxon>Alphaproteobacteria</taxon>
        <taxon>Acetobacterales</taxon>
        <taxon>Roseomonadaceae</taxon>
        <taxon>Humitalea</taxon>
    </lineage>
</organism>
<sequence>MRQLVYLLSARDDLTDILRYITRESRDRAIGEAFVVMLRQQCRKLAALPGTLGVARPELRPDIRSLPYKGYVIFFRYEDDLVEVVNILEGHRDIVSLFSQE</sequence>
<comment type="similarity">
    <text evidence="1">Belongs to the RelE toxin family.</text>
</comment>
<dbReference type="InterPro" id="IPR051803">
    <property type="entry name" value="TA_system_RelE-like_toxin"/>
</dbReference>
<evidence type="ECO:0000313" key="4">
    <source>
        <dbReference type="Proteomes" id="UP000249688"/>
    </source>
</evidence>
<dbReference type="RefSeq" id="WP_111397186.1">
    <property type="nucleotide sequence ID" value="NZ_QKYU01000005.1"/>
</dbReference>
<accession>A0A2W7JA34</accession>
<protein>
    <submittedName>
        <fullName evidence="3">Plasmid stabilization system protein ParE</fullName>
    </submittedName>
</protein>
<dbReference type="EMBL" id="QKYU01000005">
    <property type="protein sequence ID" value="PZW48302.1"/>
    <property type="molecule type" value="Genomic_DNA"/>
</dbReference>
<evidence type="ECO:0000256" key="2">
    <source>
        <dbReference type="ARBA" id="ARBA00022649"/>
    </source>
</evidence>
<dbReference type="Pfam" id="PF05016">
    <property type="entry name" value="ParE_toxin"/>
    <property type="match status" value="1"/>
</dbReference>
<name>A0A2W7JA34_9PROT</name>
<dbReference type="PANTHER" id="PTHR33755">
    <property type="entry name" value="TOXIN PARE1-RELATED"/>
    <property type="match status" value="1"/>
</dbReference>
<proteinExistence type="inferred from homology"/>
<dbReference type="Gene3D" id="3.30.2310.20">
    <property type="entry name" value="RelE-like"/>
    <property type="match status" value="1"/>
</dbReference>
<dbReference type="PANTHER" id="PTHR33755:SF6">
    <property type="entry name" value="PLASMID STABILIZATION SYSTEM PROTEIN"/>
    <property type="match status" value="1"/>
</dbReference>